<dbReference type="Proteomes" id="UP000254893">
    <property type="component" value="Unassembled WGS sequence"/>
</dbReference>
<evidence type="ECO:0000313" key="2">
    <source>
        <dbReference type="Proteomes" id="UP000254893"/>
    </source>
</evidence>
<evidence type="ECO:0000313" key="1">
    <source>
        <dbReference type="EMBL" id="SUJ15590.1"/>
    </source>
</evidence>
<dbReference type="EMBL" id="UGYW01000002">
    <property type="protein sequence ID" value="SUJ15590.1"/>
    <property type="molecule type" value="Genomic_DNA"/>
</dbReference>
<name>A0A380CAR7_SPHSI</name>
<accession>A0A380CAR7</accession>
<reference evidence="1 2" key="1">
    <citation type="submission" date="2018-06" db="EMBL/GenBank/DDBJ databases">
        <authorList>
            <consortium name="Pathogen Informatics"/>
            <person name="Doyle S."/>
        </authorList>
    </citation>
    <scope>NUCLEOTIDE SEQUENCE [LARGE SCALE GENOMIC DNA]</scope>
    <source>
        <strain evidence="1 2">NCTC11388</strain>
    </source>
</reference>
<organism evidence="1 2">
    <name type="scientific">Sphingobacterium spiritivorum</name>
    <name type="common">Flavobacterium spiritivorum</name>
    <dbReference type="NCBI Taxonomy" id="258"/>
    <lineage>
        <taxon>Bacteria</taxon>
        <taxon>Pseudomonadati</taxon>
        <taxon>Bacteroidota</taxon>
        <taxon>Sphingobacteriia</taxon>
        <taxon>Sphingobacteriales</taxon>
        <taxon>Sphingobacteriaceae</taxon>
        <taxon>Sphingobacterium</taxon>
    </lineage>
</organism>
<protein>
    <submittedName>
        <fullName evidence="1">Uncharacterized protein</fullName>
    </submittedName>
</protein>
<proteinExistence type="predicted"/>
<dbReference type="AlphaFoldDB" id="A0A380CAR7"/>
<gene>
    <name evidence="1" type="ORF">NCTC11388_02506</name>
</gene>
<sequence length="33" mass="4097">MFFSFIFLIKISLKERITNTFFYFLFLKNIEGK</sequence>